<keyword evidence="1" id="KW-0472">Membrane</keyword>
<dbReference type="AlphaFoldDB" id="V4M7T1"/>
<feature type="transmembrane region" description="Helical" evidence="1">
    <location>
        <begin position="74"/>
        <end position="93"/>
    </location>
</feature>
<feature type="transmembrane region" description="Helical" evidence="1">
    <location>
        <begin position="6"/>
        <end position="29"/>
    </location>
</feature>
<evidence type="ECO:0000313" key="2">
    <source>
        <dbReference type="EMBL" id="ESQ51067.1"/>
    </source>
</evidence>
<gene>
    <name evidence="2" type="ORF">EUTSA_v10022924mg</name>
</gene>
<evidence type="ECO:0000256" key="1">
    <source>
        <dbReference type="SAM" id="Phobius"/>
    </source>
</evidence>
<reference evidence="2 3" key="1">
    <citation type="journal article" date="2013" name="Front. Plant Sci.">
        <title>The Reference Genome of the Halophytic Plant Eutrema salsugineum.</title>
        <authorList>
            <person name="Yang R."/>
            <person name="Jarvis D.E."/>
            <person name="Chen H."/>
            <person name="Beilstein M.A."/>
            <person name="Grimwood J."/>
            <person name="Jenkins J."/>
            <person name="Shu S."/>
            <person name="Prochnik S."/>
            <person name="Xin M."/>
            <person name="Ma C."/>
            <person name="Schmutz J."/>
            <person name="Wing R.A."/>
            <person name="Mitchell-Olds T."/>
            <person name="Schumaker K.S."/>
            <person name="Wang X."/>
        </authorList>
    </citation>
    <scope>NUCLEOTIDE SEQUENCE [LARGE SCALE GENOMIC DNA]</scope>
</reference>
<organism evidence="2 3">
    <name type="scientific">Eutrema salsugineum</name>
    <name type="common">Saltwater cress</name>
    <name type="synonym">Sisymbrium salsugineum</name>
    <dbReference type="NCBI Taxonomy" id="72664"/>
    <lineage>
        <taxon>Eukaryota</taxon>
        <taxon>Viridiplantae</taxon>
        <taxon>Streptophyta</taxon>
        <taxon>Embryophyta</taxon>
        <taxon>Tracheophyta</taxon>
        <taxon>Spermatophyta</taxon>
        <taxon>Magnoliopsida</taxon>
        <taxon>eudicotyledons</taxon>
        <taxon>Gunneridae</taxon>
        <taxon>Pentapetalae</taxon>
        <taxon>rosids</taxon>
        <taxon>malvids</taxon>
        <taxon>Brassicales</taxon>
        <taxon>Brassicaceae</taxon>
        <taxon>Eutremeae</taxon>
        <taxon>Eutrema</taxon>
    </lineage>
</organism>
<dbReference type="Gramene" id="ESQ51067">
    <property type="protein sequence ID" value="ESQ51067"/>
    <property type="gene ID" value="EUTSA_v10022924mg"/>
</dbReference>
<dbReference type="EMBL" id="KI517392">
    <property type="protein sequence ID" value="ESQ51067.1"/>
    <property type="molecule type" value="Genomic_DNA"/>
</dbReference>
<keyword evidence="1" id="KW-1133">Transmembrane helix</keyword>
<sequence>MASTTTELFIIVHMFIWEVDGFFVSAFIAELFAIKEAFWFACSAFMKQFFFPKFPLVWSSFDIQDSPVLQGSSSWLLVSSAVVAGFVTLWVTLDAIKQVADVNVHV</sequence>
<keyword evidence="3" id="KW-1185">Reference proteome</keyword>
<dbReference type="KEGG" id="eus:EUTSA_v10022924mg"/>
<proteinExistence type="predicted"/>
<name>V4M7T1_EUTSA</name>
<dbReference type="Proteomes" id="UP000030689">
    <property type="component" value="Unassembled WGS sequence"/>
</dbReference>
<keyword evidence="1" id="KW-0812">Transmembrane</keyword>
<protein>
    <submittedName>
        <fullName evidence="2">Uncharacterized protein</fullName>
    </submittedName>
</protein>
<evidence type="ECO:0000313" key="3">
    <source>
        <dbReference type="Proteomes" id="UP000030689"/>
    </source>
</evidence>
<feature type="transmembrane region" description="Helical" evidence="1">
    <location>
        <begin position="36"/>
        <end position="54"/>
    </location>
</feature>
<accession>V4M7T1</accession>